<dbReference type="GO" id="GO:0051301">
    <property type="term" value="P:cell division"/>
    <property type="evidence" value="ECO:0007669"/>
    <property type="project" value="UniProtKB-KW"/>
</dbReference>
<reference evidence="8 9" key="1">
    <citation type="journal article" date="2019" name="BMC Genomics">
        <title>Chromosome level assembly and comparative genome analysis confirm lager-brewing yeasts originated from a single hybridization.</title>
        <authorList>
            <person name="Salazar A.N."/>
            <person name="Gorter de Vries A.R."/>
            <person name="van den Broek M."/>
            <person name="Brouwers N."/>
            <person name="de la Torre Cortes P."/>
            <person name="Kuijpers N.G.A."/>
            <person name="Daran J.G."/>
            <person name="Abeel T."/>
        </authorList>
    </citation>
    <scope>NUCLEOTIDE SEQUENCE [LARGE SCALE GENOMIC DNA]</scope>
    <source>
        <strain evidence="8 9">CBS 1483</strain>
    </source>
</reference>
<dbReference type="CDD" id="cd20568">
    <property type="entry name" value="CYCLIN_CLBs_yeast_rpt1"/>
    <property type="match status" value="1"/>
</dbReference>
<keyword evidence="2 4" id="KW-0195">Cyclin</keyword>
<feature type="domain" description="Cyclin-like" evidence="6">
    <location>
        <begin position="342"/>
        <end position="423"/>
    </location>
</feature>
<evidence type="ECO:0000256" key="5">
    <source>
        <dbReference type="SAM" id="MobiDB-lite"/>
    </source>
</evidence>
<evidence type="ECO:0000256" key="1">
    <source>
        <dbReference type="ARBA" id="ARBA00022618"/>
    </source>
</evidence>
<protein>
    <submittedName>
        <fullName evidence="8">B-type cyclin</fullName>
    </submittedName>
</protein>
<dbReference type="InterPro" id="IPR039361">
    <property type="entry name" value="Cyclin"/>
</dbReference>
<dbReference type="EMBL" id="CP048993">
    <property type="protein sequence ID" value="QID81168.1"/>
    <property type="molecule type" value="Genomic_DNA"/>
</dbReference>
<evidence type="ECO:0000259" key="7">
    <source>
        <dbReference type="SMART" id="SM01332"/>
    </source>
</evidence>
<dbReference type="CDD" id="cd20512">
    <property type="entry name" value="CYCLIN_CLBs_yeast_rpt2"/>
    <property type="match status" value="1"/>
</dbReference>
<dbReference type="SMART" id="SM01332">
    <property type="entry name" value="Cyclin_C"/>
    <property type="match status" value="1"/>
</dbReference>
<dbReference type="FunFam" id="1.10.472.10:FF:000001">
    <property type="entry name" value="G2/mitotic-specific cyclin"/>
    <property type="match status" value="1"/>
</dbReference>
<dbReference type="InterPro" id="IPR048258">
    <property type="entry name" value="Cyclins_cyclin-box"/>
</dbReference>
<evidence type="ECO:0000313" key="9">
    <source>
        <dbReference type="Proteomes" id="UP000501346"/>
    </source>
</evidence>
<dbReference type="PIRSF" id="PIRSF001771">
    <property type="entry name" value="Cyclin_A_B_D_E"/>
    <property type="match status" value="1"/>
</dbReference>
<dbReference type="InterPro" id="IPR046965">
    <property type="entry name" value="Cyclin_A/B-like"/>
</dbReference>
<keyword evidence="9" id="KW-1185">Reference proteome</keyword>
<dbReference type="AlphaFoldDB" id="A0A6C1DVT5"/>
<dbReference type="Pfam" id="PF00134">
    <property type="entry name" value="Cyclin_N"/>
    <property type="match status" value="1"/>
</dbReference>
<gene>
    <name evidence="8" type="primary">CLB4_1</name>
    <name evidence="8" type="ORF">GRS66_003529</name>
</gene>
<evidence type="ECO:0000256" key="2">
    <source>
        <dbReference type="ARBA" id="ARBA00023127"/>
    </source>
</evidence>
<dbReference type="InterPro" id="IPR006671">
    <property type="entry name" value="Cyclin_N"/>
</dbReference>
<dbReference type="SMART" id="SM00385">
    <property type="entry name" value="CYCLIN"/>
    <property type="match status" value="2"/>
</dbReference>
<keyword evidence="1" id="KW-0132">Cell division</keyword>
<comment type="similarity">
    <text evidence="4">Belongs to the cyclin family.</text>
</comment>
<organism evidence="8 9">
    <name type="scientific">Saccharomyces pastorianus</name>
    <name type="common">Lager yeast</name>
    <name type="synonym">Saccharomyces cerevisiae x Saccharomyces eubayanus</name>
    <dbReference type="NCBI Taxonomy" id="27292"/>
    <lineage>
        <taxon>Eukaryota</taxon>
        <taxon>Fungi</taxon>
        <taxon>Dikarya</taxon>
        <taxon>Ascomycota</taxon>
        <taxon>Saccharomycotina</taxon>
        <taxon>Saccharomycetes</taxon>
        <taxon>Saccharomycetales</taxon>
        <taxon>Saccharomycetaceae</taxon>
        <taxon>Saccharomyces</taxon>
    </lineage>
</organism>
<dbReference type="InterPro" id="IPR013763">
    <property type="entry name" value="Cyclin-like_dom"/>
</dbReference>
<name>A0A6C1DVT5_SACPS</name>
<dbReference type="PANTHER" id="PTHR10177">
    <property type="entry name" value="CYCLINS"/>
    <property type="match status" value="1"/>
</dbReference>
<feature type="domain" description="Cyclin C-terminal" evidence="7">
    <location>
        <begin position="338"/>
        <end position="453"/>
    </location>
</feature>
<keyword evidence="3" id="KW-0131">Cell cycle</keyword>
<dbReference type="PROSITE" id="PS00292">
    <property type="entry name" value="CYCLINS"/>
    <property type="match status" value="1"/>
</dbReference>
<dbReference type="GO" id="GO:0016538">
    <property type="term" value="F:cyclin-dependent protein serine/threonine kinase regulator activity"/>
    <property type="evidence" value="ECO:0007669"/>
    <property type="project" value="InterPro"/>
</dbReference>
<evidence type="ECO:0000313" key="8">
    <source>
        <dbReference type="EMBL" id="QID81168.1"/>
    </source>
</evidence>
<dbReference type="InterPro" id="IPR036915">
    <property type="entry name" value="Cyclin-like_sf"/>
</dbReference>
<accession>A0A6C1DVT5</accession>
<dbReference type="Gene3D" id="1.10.472.10">
    <property type="entry name" value="Cyclin-like"/>
    <property type="match status" value="2"/>
</dbReference>
<evidence type="ECO:0000259" key="6">
    <source>
        <dbReference type="SMART" id="SM00385"/>
    </source>
</evidence>
<feature type="region of interest" description="Disordered" evidence="5">
    <location>
        <begin position="101"/>
        <end position="121"/>
    </location>
</feature>
<dbReference type="OrthoDB" id="5590282at2759"/>
<evidence type="ECO:0000256" key="3">
    <source>
        <dbReference type="ARBA" id="ARBA00023306"/>
    </source>
</evidence>
<dbReference type="SUPFAM" id="SSF47954">
    <property type="entry name" value="Cyclin-like"/>
    <property type="match status" value="2"/>
</dbReference>
<feature type="domain" description="Cyclin-like" evidence="6">
    <location>
        <begin position="245"/>
        <end position="329"/>
    </location>
</feature>
<dbReference type="InterPro" id="IPR004367">
    <property type="entry name" value="Cyclin_C-dom"/>
</dbReference>
<proteinExistence type="inferred from homology"/>
<dbReference type="Proteomes" id="UP000501346">
    <property type="component" value="Chromosome ScXII"/>
</dbReference>
<dbReference type="Pfam" id="PF02984">
    <property type="entry name" value="Cyclin_C"/>
    <property type="match status" value="1"/>
</dbReference>
<dbReference type="GO" id="GO:0044772">
    <property type="term" value="P:mitotic cell cycle phase transition"/>
    <property type="evidence" value="ECO:0007669"/>
    <property type="project" value="InterPro"/>
</dbReference>
<evidence type="ECO:0000256" key="4">
    <source>
        <dbReference type="RuleBase" id="RU000383"/>
    </source>
</evidence>
<sequence>MMLEGYTVQPPQSTLIGDIEIQDENANQEVKNVLYQGVQKGIKRLEKRQRRVALGDVTSQKANKIHNAIHNKFHQTKNNFEIENIRSSALVKEQQRDVRDEDSDYFLIDSSEGSSTDDEQVNEDAIDDLLSRRVNDQQIQADEVYEDFDGEMQDVIEEDVDSQIEPLSPINNDEIQTELDRAFEKYFRSVPNPLDDDTHDVVMVVEYASDIFYYLRELEVKYRPNPYYMQNQVELTWPFRRTMIDWLVQLHFRFQLLPETLYLTINIVDRFLSKKTVTLNRFQLVGVSALFIAAKFEEINCPTLDDLVYMLENTYTRDDIIRAEQYMIDTLEFEIGWPGPMPFLRRISKADDYDFEPRTLAKYLLETTIVEPKLVAAAPSWLAAGAYFLSRTILGSNDWSLKHVFYSGYTSSQIIPLASLILENCKNASRRHHSIWKKYFDQKHYRCSQIVEEWIVSTEA</sequence>